<evidence type="ECO:0000313" key="3">
    <source>
        <dbReference type="Proteomes" id="UP000321250"/>
    </source>
</evidence>
<proteinExistence type="predicted"/>
<dbReference type="PROSITE" id="PS51819">
    <property type="entry name" value="VOC"/>
    <property type="match status" value="1"/>
</dbReference>
<dbReference type="Proteomes" id="UP000321250">
    <property type="component" value="Unassembled WGS sequence"/>
</dbReference>
<accession>A0A5C6UES4</accession>
<gene>
    <name evidence="2" type="ORF">FSB78_09735</name>
</gene>
<dbReference type="PANTHER" id="PTHR33993:SF5">
    <property type="entry name" value="GLYOXALASE"/>
    <property type="match status" value="1"/>
</dbReference>
<dbReference type="Gene3D" id="3.10.180.10">
    <property type="entry name" value="2,3-Dihydroxybiphenyl 1,2-Dioxygenase, domain 1"/>
    <property type="match status" value="1"/>
</dbReference>
<dbReference type="InterPro" id="IPR052164">
    <property type="entry name" value="Anthracycline_SecMetBiosynth"/>
</dbReference>
<name>A0A5C6UES4_9SPHN</name>
<dbReference type="AlphaFoldDB" id="A0A5C6UES4"/>
<dbReference type="RefSeq" id="WP_147082254.1">
    <property type="nucleotide sequence ID" value="NZ_VOQR01000001.1"/>
</dbReference>
<keyword evidence="3" id="KW-1185">Reference proteome</keyword>
<dbReference type="EMBL" id="VOQR01000001">
    <property type="protein sequence ID" value="TXC71199.1"/>
    <property type="molecule type" value="Genomic_DNA"/>
</dbReference>
<dbReference type="Pfam" id="PF18029">
    <property type="entry name" value="Glyoxalase_6"/>
    <property type="match status" value="1"/>
</dbReference>
<evidence type="ECO:0000313" key="2">
    <source>
        <dbReference type="EMBL" id="TXC71199.1"/>
    </source>
</evidence>
<dbReference type="OrthoDB" id="9799428at2"/>
<protein>
    <submittedName>
        <fullName evidence="2">VOC family protein</fullName>
    </submittedName>
</protein>
<dbReference type="InterPro" id="IPR037523">
    <property type="entry name" value="VOC_core"/>
</dbReference>
<sequence>MGVTGIGGFFFRATDPDALRAWYVAHLGVGSDPYGSWDTQAGPSVFAPFAADTDYFPADRRWMLNLRVDDLDGLCAALRSAGIDVATDPEWNMPGVGRFARIHDPEGNPIELWEPDQATDQAGAQ</sequence>
<dbReference type="SUPFAM" id="SSF54593">
    <property type="entry name" value="Glyoxalase/Bleomycin resistance protein/Dihydroxybiphenyl dioxygenase"/>
    <property type="match status" value="1"/>
</dbReference>
<comment type="caution">
    <text evidence="2">The sequence shown here is derived from an EMBL/GenBank/DDBJ whole genome shotgun (WGS) entry which is preliminary data.</text>
</comment>
<organism evidence="2 3">
    <name type="scientific">Sphingomonas ginsenosidivorax</name>
    <dbReference type="NCBI Taxonomy" id="862135"/>
    <lineage>
        <taxon>Bacteria</taxon>
        <taxon>Pseudomonadati</taxon>
        <taxon>Pseudomonadota</taxon>
        <taxon>Alphaproteobacteria</taxon>
        <taxon>Sphingomonadales</taxon>
        <taxon>Sphingomonadaceae</taxon>
        <taxon>Sphingomonas</taxon>
    </lineage>
</organism>
<reference evidence="2 3" key="1">
    <citation type="journal article" date="2013" name="Antonie Van Leeuwenhoek">
        <title>Sphingomonas ginsenosidivorax sp. nov., with the ability to transform ginsenosides.</title>
        <authorList>
            <person name="Jin X.F."/>
            <person name="Kim J.K."/>
            <person name="Liu Q.M."/>
            <person name="Kang M.S."/>
            <person name="He D."/>
            <person name="Jin F.X."/>
            <person name="Kim S.C."/>
            <person name="Im W.T."/>
        </authorList>
    </citation>
    <scope>NUCLEOTIDE SEQUENCE [LARGE SCALE GENOMIC DNA]</scope>
    <source>
        <strain evidence="2 3">KHI67</strain>
    </source>
</reference>
<dbReference type="PANTHER" id="PTHR33993">
    <property type="entry name" value="GLYOXALASE-RELATED"/>
    <property type="match status" value="1"/>
</dbReference>
<dbReference type="InterPro" id="IPR029068">
    <property type="entry name" value="Glyas_Bleomycin-R_OHBP_Dase"/>
</dbReference>
<feature type="domain" description="VOC" evidence="1">
    <location>
        <begin position="5"/>
        <end position="115"/>
    </location>
</feature>
<evidence type="ECO:0000259" key="1">
    <source>
        <dbReference type="PROSITE" id="PS51819"/>
    </source>
</evidence>
<dbReference type="InterPro" id="IPR041581">
    <property type="entry name" value="Glyoxalase_6"/>
</dbReference>